<organism evidence="6 7">
    <name type="scientific">Cecembia calidifontis</name>
    <dbReference type="NCBI Taxonomy" id="1187080"/>
    <lineage>
        <taxon>Bacteria</taxon>
        <taxon>Pseudomonadati</taxon>
        <taxon>Bacteroidota</taxon>
        <taxon>Cytophagia</taxon>
        <taxon>Cytophagales</taxon>
        <taxon>Cyclobacteriaceae</taxon>
        <taxon>Cecembia</taxon>
    </lineage>
</organism>
<proteinExistence type="inferred from homology"/>
<accession>A0A4Q7PBJ3</accession>
<feature type="domain" description="MRM3-like substrate binding" evidence="5">
    <location>
        <begin position="5"/>
        <end position="79"/>
    </location>
</feature>
<comment type="similarity">
    <text evidence="1">Belongs to the class IV-like SAM-binding methyltransferase superfamily. RNA methyltransferase TrmH family.</text>
</comment>
<evidence type="ECO:0000313" key="7">
    <source>
        <dbReference type="Proteomes" id="UP000292209"/>
    </source>
</evidence>
<dbReference type="InterPro" id="IPR029028">
    <property type="entry name" value="Alpha/beta_knot_MTases"/>
</dbReference>
<dbReference type="Proteomes" id="UP000292209">
    <property type="component" value="Unassembled WGS sequence"/>
</dbReference>
<keyword evidence="3 6" id="KW-0808">Transferase</keyword>
<dbReference type="SUPFAM" id="SSF75217">
    <property type="entry name" value="alpha/beta knot"/>
    <property type="match status" value="1"/>
</dbReference>
<dbReference type="InterPro" id="IPR053888">
    <property type="entry name" value="MRM3-like_sub_bind"/>
</dbReference>
<dbReference type="InterPro" id="IPR029026">
    <property type="entry name" value="tRNA_m1G_MTases_N"/>
</dbReference>
<dbReference type="Gene3D" id="3.40.1280.10">
    <property type="match status" value="1"/>
</dbReference>
<comment type="caution">
    <text evidence="6">The sequence shown here is derived from an EMBL/GenBank/DDBJ whole genome shotgun (WGS) entry which is preliminary data.</text>
</comment>
<evidence type="ECO:0000259" key="5">
    <source>
        <dbReference type="Pfam" id="PF22435"/>
    </source>
</evidence>
<dbReference type="RefSeq" id="WP_130276483.1">
    <property type="nucleotide sequence ID" value="NZ_SGXG01000001.1"/>
</dbReference>
<dbReference type="CDD" id="cd18109">
    <property type="entry name" value="SpoU-like_RNA-MTase"/>
    <property type="match status" value="1"/>
</dbReference>
<evidence type="ECO:0000256" key="1">
    <source>
        <dbReference type="ARBA" id="ARBA00007228"/>
    </source>
</evidence>
<dbReference type="Pfam" id="PF00588">
    <property type="entry name" value="SpoU_methylase"/>
    <property type="match status" value="1"/>
</dbReference>
<dbReference type="InterPro" id="IPR001537">
    <property type="entry name" value="SpoU_MeTrfase"/>
</dbReference>
<protein>
    <submittedName>
        <fullName evidence="6">TrmH family RNA methyltransferase</fullName>
    </submittedName>
</protein>
<dbReference type="AlphaFoldDB" id="A0A4Q7PBJ3"/>
<dbReference type="PANTHER" id="PTHR43191:SF2">
    <property type="entry name" value="RRNA METHYLTRANSFERASE 3, MITOCHONDRIAL"/>
    <property type="match status" value="1"/>
</dbReference>
<dbReference type="InterPro" id="IPR051259">
    <property type="entry name" value="rRNA_Methyltransferase"/>
</dbReference>
<dbReference type="EMBL" id="SGXG01000001">
    <property type="protein sequence ID" value="RZS97624.1"/>
    <property type="molecule type" value="Genomic_DNA"/>
</dbReference>
<feature type="domain" description="tRNA/rRNA methyltransferase SpoU type" evidence="4">
    <location>
        <begin position="107"/>
        <end position="240"/>
    </location>
</feature>
<dbReference type="OrthoDB" id="9785673at2"/>
<evidence type="ECO:0000256" key="2">
    <source>
        <dbReference type="ARBA" id="ARBA00022603"/>
    </source>
</evidence>
<name>A0A4Q7PBJ3_9BACT</name>
<evidence type="ECO:0000259" key="4">
    <source>
        <dbReference type="Pfam" id="PF00588"/>
    </source>
</evidence>
<dbReference type="InterPro" id="IPR029064">
    <property type="entry name" value="Ribosomal_eL30-like_sf"/>
</dbReference>
<keyword evidence="7" id="KW-1185">Reference proteome</keyword>
<reference evidence="6 7" key="1">
    <citation type="submission" date="2019-02" db="EMBL/GenBank/DDBJ databases">
        <title>Genomic Encyclopedia of Archaeal and Bacterial Type Strains, Phase II (KMG-II): from individual species to whole genera.</title>
        <authorList>
            <person name="Goeker M."/>
        </authorList>
    </citation>
    <scope>NUCLEOTIDE SEQUENCE [LARGE SCALE GENOMIC DNA]</scope>
    <source>
        <strain evidence="6 7">DSM 21411</strain>
    </source>
</reference>
<keyword evidence="2 6" id="KW-0489">Methyltransferase</keyword>
<dbReference type="Pfam" id="PF22435">
    <property type="entry name" value="MRM3-like_sub_bind"/>
    <property type="match status" value="1"/>
</dbReference>
<evidence type="ECO:0000313" key="6">
    <source>
        <dbReference type="EMBL" id="RZS97624.1"/>
    </source>
</evidence>
<sequence>MLSKNTLKFIKSLQQKKFRKEEQSFFVEGSKNVTELLQSDFEVTHLLFTEKFASEFHHFIPDSGVALFEVSQKELENAGTFQSNDSALAVAKIKDNIPFDLKSNEWAIALDDVRDPGNLGTILRIADWYGINKLLISNESADIYNPKVLHASMGSFTRVAFFYTDLEAYFTKSNPVIYGAFLEGENIYDVNFGDGGIILMGNESNGISHKIGKQVNRKISIPKYGHAESLNVAIATSIICDNIRRQEHIQSKRLR</sequence>
<dbReference type="GO" id="GO:0006396">
    <property type="term" value="P:RNA processing"/>
    <property type="evidence" value="ECO:0007669"/>
    <property type="project" value="InterPro"/>
</dbReference>
<dbReference type="GO" id="GO:0003723">
    <property type="term" value="F:RNA binding"/>
    <property type="evidence" value="ECO:0007669"/>
    <property type="project" value="InterPro"/>
</dbReference>
<dbReference type="PANTHER" id="PTHR43191">
    <property type="entry name" value="RRNA METHYLTRANSFERASE 3"/>
    <property type="match status" value="1"/>
</dbReference>
<gene>
    <name evidence="6" type="ORF">BC751_3239</name>
</gene>
<dbReference type="GO" id="GO:0032259">
    <property type="term" value="P:methylation"/>
    <property type="evidence" value="ECO:0007669"/>
    <property type="project" value="UniProtKB-KW"/>
</dbReference>
<evidence type="ECO:0000256" key="3">
    <source>
        <dbReference type="ARBA" id="ARBA00022679"/>
    </source>
</evidence>
<dbReference type="GO" id="GO:0008173">
    <property type="term" value="F:RNA methyltransferase activity"/>
    <property type="evidence" value="ECO:0007669"/>
    <property type="project" value="InterPro"/>
</dbReference>
<dbReference type="SUPFAM" id="SSF55315">
    <property type="entry name" value="L30e-like"/>
    <property type="match status" value="1"/>
</dbReference>
<dbReference type="Gene3D" id="3.30.1330.30">
    <property type="match status" value="1"/>
</dbReference>